<protein>
    <submittedName>
        <fullName evidence="2">Uncharacterized protein</fullName>
    </submittedName>
</protein>
<dbReference type="Proteomes" id="UP000198688">
    <property type="component" value="Chromosome I"/>
</dbReference>
<proteinExistence type="predicted"/>
<dbReference type="RefSeq" id="WP_157751692.1">
    <property type="nucleotide sequence ID" value="NZ_BOMJ01000015.1"/>
</dbReference>
<dbReference type="EMBL" id="LT629758">
    <property type="protein sequence ID" value="SDT48661.1"/>
    <property type="molecule type" value="Genomic_DNA"/>
</dbReference>
<evidence type="ECO:0000256" key="1">
    <source>
        <dbReference type="SAM" id="Phobius"/>
    </source>
</evidence>
<accession>A0A1H2ARX7</accession>
<name>A0A1H2ARX7_9ACTN</name>
<organism evidence="2 3">
    <name type="scientific">Actinoplanes derwentensis</name>
    <dbReference type="NCBI Taxonomy" id="113562"/>
    <lineage>
        <taxon>Bacteria</taxon>
        <taxon>Bacillati</taxon>
        <taxon>Actinomycetota</taxon>
        <taxon>Actinomycetes</taxon>
        <taxon>Micromonosporales</taxon>
        <taxon>Micromonosporaceae</taxon>
        <taxon>Actinoplanes</taxon>
    </lineage>
</organism>
<gene>
    <name evidence="2" type="ORF">SAMN04489716_4049</name>
</gene>
<sequence>MTGTITRHWRSALVTLVIAAVVGGGLWYWFTPATSPPVDPAVAAELEARVTPLIEGAESEFLPAGQRSVCGVRVLGTEPAVTTAAEAATAYAWASCATLGSEIRSESVIPVRVLLSPAVQVDRAQPWDYSDGRITTMFPERLHDAFLNNGPPGGLEAGLAARIREVA</sequence>
<feature type="transmembrane region" description="Helical" evidence="1">
    <location>
        <begin position="12"/>
        <end position="30"/>
    </location>
</feature>
<dbReference type="AlphaFoldDB" id="A0A1H2ARX7"/>
<dbReference type="STRING" id="113562.SAMN04489716_4049"/>
<reference evidence="2 3" key="1">
    <citation type="submission" date="2016-10" db="EMBL/GenBank/DDBJ databases">
        <authorList>
            <person name="de Groot N.N."/>
        </authorList>
    </citation>
    <scope>NUCLEOTIDE SEQUENCE [LARGE SCALE GENOMIC DNA]</scope>
    <source>
        <strain evidence="2 3">DSM 43941</strain>
    </source>
</reference>
<keyword evidence="1" id="KW-0812">Transmembrane</keyword>
<keyword evidence="1" id="KW-0472">Membrane</keyword>
<evidence type="ECO:0000313" key="3">
    <source>
        <dbReference type="Proteomes" id="UP000198688"/>
    </source>
</evidence>
<keyword evidence="1" id="KW-1133">Transmembrane helix</keyword>
<evidence type="ECO:0000313" key="2">
    <source>
        <dbReference type="EMBL" id="SDT48661.1"/>
    </source>
</evidence>
<keyword evidence="3" id="KW-1185">Reference proteome</keyword>